<sequence length="70" mass="8169">MPCHLCIPETKHKAEVIYLNQQRFPDGSLFVDVWRSREMLSNIACLYDKTPASNEVIKEQENCVLKEIFV</sequence>
<dbReference type="EMBL" id="GGEC01067535">
    <property type="protein sequence ID" value="MBX48019.1"/>
    <property type="molecule type" value="Transcribed_RNA"/>
</dbReference>
<proteinExistence type="predicted"/>
<accession>A0A2P2P039</accession>
<name>A0A2P2P039_RHIMU</name>
<protein>
    <submittedName>
        <fullName evidence="1">Uncharacterized protein</fullName>
    </submittedName>
</protein>
<reference evidence="1" key="1">
    <citation type="submission" date="2018-02" db="EMBL/GenBank/DDBJ databases">
        <title>Rhizophora mucronata_Transcriptome.</title>
        <authorList>
            <person name="Meera S.P."/>
            <person name="Sreeshan A."/>
            <person name="Augustine A."/>
        </authorList>
    </citation>
    <scope>NUCLEOTIDE SEQUENCE</scope>
    <source>
        <tissue evidence="1">Leaf</tissue>
    </source>
</reference>
<dbReference type="AlphaFoldDB" id="A0A2P2P039"/>
<evidence type="ECO:0000313" key="1">
    <source>
        <dbReference type="EMBL" id="MBX48019.1"/>
    </source>
</evidence>
<organism evidence="1">
    <name type="scientific">Rhizophora mucronata</name>
    <name type="common">Asiatic mangrove</name>
    <dbReference type="NCBI Taxonomy" id="61149"/>
    <lineage>
        <taxon>Eukaryota</taxon>
        <taxon>Viridiplantae</taxon>
        <taxon>Streptophyta</taxon>
        <taxon>Embryophyta</taxon>
        <taxon>Tracheophyta</taxon>
        <taxon>Spermatophyta</taxon>
        <taxon>Magnoliopsida</taxon>
        <taxon>eudicotyledons</taxon>
        <taxon>Gunneridae</taxon>
        <taxon>Pentapetalae</taxon>
        <taxon>rosids</taxon>
        <taxon>fabids</taxon>
        <taxon>Malpighiales</taxon>
        <taxon>Rhizophoraceae</taxon>
        <taxon>Rhizophora</taxon>
    </lineage>
</organism>